<dbReference type="EMBL" id="LAZR01000002">
    <property type="protein sequence ID" value="KKO11596.1"/>
    <property type="molecule type" value="Genomic_DNA"/>
</dbReference>
<name>A0A0F9W2S9_9ZZZZ</name>
<protein>
    <submittedName>
        <fullName evidence="1">Uncharacterized protein</fullName>
    </submittedName>
</protein>
<accession>A0A0F9W2S9</accession>
<organism evidence="1">
    <name type="scientific">marine sediment metagenome</name>
    <dbReference type="NCBI Taxonomy" id="412755"/>
    <lineage>
        <taxon>unclassified sequences</taxon>
        <taxon>metagenomes</taxon>
        <taxon>ecological metagenomes</taxon>
    </lineage>
</organism>
<comment type="caution">
    <text evidence="1">The sequence shown here is derived from an EMBL/GenBank/DDBJ whole genome shotgun (WGS) entry which is preliminary data.</text>
</comment>
<reference evidence="1" key="1">
    <citation type="journal article" date="2015" name="Nature">
        <title>Complex archaea that bridge the gap between prokaryotes and eukaryotes.</title>
        <authorList>
            <person name="Spang A."/>
            <person name="Saw J.H."/>
            <person name="Jorgensen S.L."/>
            <person name="Zaremba-Niedzwiedzka K."/>
            <person name="Martijn J."/>
            <person name="Lind A.E."/>
            <person name="van Eijk R."/>
            <person name="Schleper C."/>
            <person name="Guy L."/>
            <person name="Ettema T.J."/>
        </authorList>
    </citation>
    <scope>NUCLEOTIDE SEQUENCE</scope>
</reference>
<proteinExistence type="predicted"/>
<dbReference type="AlphaFoldDB" id="A0A0F9W2S9"/>
<evidence type="ECO:0000313" key="1">
    <source>
        <dbReference type="EMBL" id="KKO11596.1"/>
    </source>
</evidence>
<sequence>MFNDPRLAERIYELRAYCKQNNLPDDEVAVIVFNSAFNSPDSLEIPPELLAYLKRNGLAYDIIICDSLLTLPLNFVAIDSQKKDFQRGKPILFSAKAYLTIDKRTRGGQELGMIEVHIRSVLENVIYSITEQLFECEKAREGRKKLTAEVRRENVVKYLADKLIESYSDVSSESKDCISLLTTFHSDASKIGPNAYYNTENLEAAIEGLASDFLNLSKVEQQGKIDFEILQIISLLRCKKRAKQLRLARGDEAKAVSKGEAVSPSKLIEIAGTRDDIHLDVLDLLPAAFAGDFNPMEIFQVHGGNSGHFEILQKLGQLARGRKSVKFTINEFQILDDMLDIVERYRQPSWEGDTNQTKEAAFWHKALTASMPLPLWYKQLHAPSNRKYMKLN</sequence>
<gene>
    <name evidence="1" type="ORF">LCGC14_0010900</name>
</gene>